<proteinExistence type="predicted"/>
<dbReference type="Proteomes" id="UP000030710">
    <property type="component" value="Unassembled WGS sequence"/>
</dbReference>
<accession>U1MWQ9</accession>
<dbReference type="EMBL" id="KE356561">
    <property type="protein sequence ID" value="ERG94859.1"/>
    <property type="molecule type" value="Genomic_DNA"/>
</dbReference>
<protein>
    <submittedName>
        <fullName evidence="1">Uncharacterized protein</fullName>
    </submittedName>
</protein>
<dbReference type="AlphaFoldDB" id="U1MWQ9"/>
<dbReference type="HOGENOM" id="CLU_1607126_0_0_2"/>
<evidence type="ECO:0000313" key="1">
    <source>
        <dbReference type="EMBL" id="ERG94859.1"/>
    </source>
</evidence>
<gene>
    <name evidence="1" type="ORF">J07HQW2_01301</name>
</gene>
<reference evidence="1 2" key="1">
    <citation type="journal article" date="2013" name="PLoS ONE">
        <title>Assembly-driven community genomics of a hypersaline microbial ecosystem.</title>
        <authorList>
            <person name="Podell S."/>
            <person name="Ugalde J.A."/>
            <person name="Narasingarao P."/>
            <person name="Banfield J.F."/>
            <person name="Heidelberg K.B."/>
            <person name="Allen E.E."/>
        </authorList>
    </citation>
    <scope>NUCLEOTIDE SEQUENCE [LARGE SCALE GENOMIC DNA]</scope>
    <source>
        <strain evidence="2">J07HQW2</strain>
    </source>
</reference>
<name>U1MWQ9_9EURY</name>
<organism evidence="1 2">
    <name type="scientific">Haloquadratum walsbyi J07HQW2</name>
    <dbReference type="NCBI Taxonomy" id="1238425"/>
    <lineage>
        <taxon>Archaea</taxon>
        <taxon>Methanobacteriati</taxon>
        <taxon>Methanobacteriota</taxon>
        <taxon>Stenosarchaea group</taxon>
        <taxon>Halobacteria</taxon>
        <taxon>Halobacteriales</taxon>
        <taxon>Haloferacaceae</taxon>
        <taxon>Haloquadratum</taxon>
    </lineage>
</organism>
<sequence length="165" mass="18184">MGVPSPIPGTPILSSIVFGLPQLVVPLGVRQTSTDLELLSVVLPAVGQGTASVHYRNRPFTRLGPITVSLLGADRAGRHRNRRTGGNHSVLSLIPIGMYCCLSVSVADCQSHRNYRRVDYLRVVGFSLRLKPQVFSLTLIITLDSIYFYHISPRVIFVCFNTVDH</sequence>
<evidence type="ECO:0000313" key="2">
    <source>
        <dbReference type="Proteomes" id="UP000030710"/>
    </source>
</evidence>